<feature type="domain" description="LpxI C-terminal" evidence="1">
    <location>
        <begin position="131"/>
        <end position="263"/>
    </location>
</feature>
<dbReference type="RefSeq" id="WP_390265840.1">
    <property type="nucleotide sequence ID" value="NZ_JBHUGH010000038.1"/>
</dbReference>
<reference evidence="4" key="1">
    <citation type="journal article" date="2019" name="Int. J. Syst. Evol. Microbiol.">
        <title>The Global Catalogue of Microorganisms (GCM) 10K type strain sequencing project: providing services to taxonomists for standard genome sequencing and annotation.</title>
        <authorList>
            <consortium name="The Broad Institute Genomics Platform"/>
            <consortium name="The Broad Institute Genome Sequencing Center for Infectious Disease"/>
            <person name="Wu L."/>
            <person name="Ma J."/>
        </authorList>
    </citation>
    <scope>NUCLEOTIDE SEQUENCE [LARGE SCALE GENOMIC DNA]</scope>
    <source>
        <strain evidence="4">CGMCC 4.7242</strain>
    </source>
</reference>
<organism evidence="3 4">
    <name type="scientific">Halodurantibacterium flavum</name>
    <dbReference type="NCBI Taxonomy" id="1382802"/>
    <lineage>
        <taxon>Bacteria</taxon>
        <taxon>Pseudomonadati</taxon>
        <taxon>Pseudomonadota</taxon>
        <taxon>Alphaproteobacteria</taxon>
        <taxon>Rhodobacterales</taxon>
        <taxon>Paracoccaceae</taxon>
        <taxon>Halodurantibacterium</taxon>
    </lineage>
</organism>
<dbReference type="Pfam" id="PF06230">
    <property type="entry name" value="LpxI_C"/>
    <property type="match status" value="1"/>
</dbReference>
<evidence type="ECO:0000313" key="4">
    <source>
        <dbReference type="Proteomes" id="UP001597353"/>
    </source>
</evidence>
<dbReference type="InterPro" id="IPR043167">
    <property type="entry name" value="LpxI_C_sf"/>
</dbReference>
<evidence type="ECO:0000313" key="3">
    <source>
        <dbReference type="EMBL" id="MFD1914447.1"/>
    </source>
</evidence>
<accession>A0ABW4SA90</accession>
<feature type="domain" description="LpxI N-terminal" evidence="2">
    <location>
        <begin position="4"/>
        <end position="127"/>
    </location>
</feature>
<comment type="caution">
    <text evidence="3">The sequence shown here is derived from an EMBL/GenBank/DDBJ whole genome shotgun (WGS) entry which is preliminary data.</text>
</comment>
<dbReference type="Gene3D" id="3.40.50.20">
    <property type="match status" value="1"/>
</dbReference>
<evidence type="ECO:0000259" key="1">
    <source>
        <dbReference type="Pfam" id="PF06230"/>
    </source>
</evidence>
<dbReference type="InterPro" id="IPR010415">
    <property type="entry name" value="LpxI_C"/>
</dbReference>
<dbReference type="Proteomes" id="UP001597353">
    <property type="component" value="Unassembled WGS sequence"/>
</dbReference>
<sequence>MARTAIIAGAGDLPGFLAGHLKDPVVAHLDGYRPEGEFPALESFRVERLAPFLARLHELGVSDVIFAGAIQRPRLDPEQFDPQTAMMVPRILAAMQQGDDATLRAVIAIFEEDGFSVLGVPDVAPDLLPAEGVLSTRQPDARDRQDAARAAAIVAALGAVDVGQGVVVARGLCLAVEALPGTDVMLRQVAALDALRPGGAGLLFKAAKAGQDRRIDLPALGAQTVRLAHAAGLAGVAFAAGDVLLLDRDGMTEEADRLGLFLWSRGSE</sequence>
<gene>
    <name evidence="3" type="ORF">ACFSGJ_19770</name>
</gene>
<protein>
    <submittedName>
        <fullName evidence="3">LpxI family protein</fullName>
    </submittedName>
</protein>
<dbReference type="InterPro" id="IPR041255">
    <property type="entry name" value="LpxI_N"/>
</dbReference>
<dbReference type="PANTHER" id="PTHR39962">
    <property type="entry name" value="BLL4848 PROTEIN"/>
    <property type="match status" value="1"/>
</dbReference>
<proteinExistence type="predicted"/>
<dbReference type="EMBL" id="JBHUGH010000038">
    <property type="protein sequence ID" value="MFD1914447.1"/>
    <property type="molecule type" value="Genomic_DNA"/>
</dbReference>
<dbReference type="InterPro" id="IPR053174">
    <property type="entry name" value="LpxI"/>
</dbReference>
<name>A0ABW4SA90_9RHOB</name>
<dbReference type="Gene3D" id="3.40.140.80">
    <property type="match status" value="1"/>
</dbReference>
<dbReference type="Pfam" id="PF17930">
    <property type="entry name" value="LpxI_N"/>
    <property type="match status" value="1"/>
</dbReference>
<evidence type="ECO:0000259" key="2">
    <source>
        <dbReference type="Pfam" id="PF17930"/>
    </source>
</evidence>
<dbReference type="PANTHER" id="PTHR39962:SF1">
    <property type="entry name" value="LPXI FAMILY PROTEIN"/>
    <property type="match status" value="1"/>
</dbReference>
<keyword evidence="4" id="KW-1185">Reference proteome</keyword>